<evidence type="ECO:0000313" key="13">
    <source>
        <dbReference type="Proteomes" id="UP000217790"/>
    </source>
</evidence>
<dbReference type="STRING" id="47427.A0A2H3ECH1"/>
<dbReference type="InterPro" id="IPR001128">
    <property type="entry name" value="Cyt_P450"/>
</dbReference>
<gene>
    <name evidence="12" type="ORF">ARMGADRAFT_1004645</name>
</gene>
<keyword evidence="7 9" id="KW-0408">Iron</keyword>
<dbReference type="GO" id="GO:0016705">
    <property type="term" value="F:oxidoreductase activity, acting on paired donors, with incorporation or reduction of molecular oxygen"/>
    <property type="evidence" value="ECO:0007669"/>
    <property type="project" value="InterPro"/>
</dbReference>
<dbReference type="OMA" id="RHNMKNG"/>
<evidence type="ECO:0000256" key="1">
    <source>
        <dbReference type="ARBA" id="ARBA00001971"/>
    </source>
</evidence>
<reference evidence="13" key="1">
    <citation type="journal article" date="2017" name="Nat. Ecol. Evol.">
        <title>Genome expansion and lineage-specific genetic innovations in the forest pathogenic fungi Armillaria.</title>
        <authorList>
            <person name="Sipos G."/>
            <person name="Prasanna A.N."/>
            <person name="Walter M.C."/>
            <person name="O'Connor E."/>
            <person name="Balint B."/>
            <person name="Krizsan K."/>
            <person name="Kiss B."/>
            <person name="Hess J."/>
            <person name="Varga T."/>
            <person name="Slot J."/>
            <person name="Riley R."/>
            <person name="Boka B."/>
            <person name="Rigling D."/>
            <person name="Barry K."/>
            <person name="Lee J."/>
            <person name="Mihaltcheva S."/>
            <person name="LaButti K."/>
            <person name="Lipzen A."/>
            <person name="Waldron R."/>
            <person name="Moloney N.M."/>
            <person name="Sperisen C."/>
            <person name="Kredics L."/>
            <person name="Vagvoelgyi C."/>
            <person name="Patrignani A."/>
            <person name="Fitzpatrick D."/>
            <person name="Nagy I."/>
            <person name="Doyle S."/>
            <person name="Anderson J.B."/>
            <person name="Grigoriev I.V."/>
            <person name="Gueldener U."/>
            <person name="Muensterkoetter M."/>
            <person name="Nagy L.G."/>
        </authorList>
    </citation>
    <scope>NUCLEOTIDE SEQUENCE [LARGE SCALE GENOMIC DNA]</scope>
    <source>
        <strain evidence="13">Ar21-2</strain>
    </source>
</reference>
<dbReference type="InterPro" id="IPR002401">
    <property type="entry name" value="Cyt_P450_E_grp-I"/>
</dbReference>
<comment type="cofactor">
    <cofactor evidence="1 9">
        <name>heme</name>
        <dbReference type="ChEBI" id="CHEBI:30413"/>
    </cofactor>
</comment>
<keyword evidence="5 9" id="KW-0479">Metal-binding</keyword>
<dbReference type="InParanoid" id="A0A2H3ECH1"/>
<dbReference type="SUPFAM" id="SSF48264">
    <property type="entry name" value="Cytochrome P450"/>
    <property type="match status" value="1"/>
</dbReference>
<comment type="similarity">
    <text evidence="3 10">Belongs to the cytochrome P450 family.</text>
</comment>
<feature type="binding site" description="axial binding residue" evidence="9">
    <location>
        <position position="444"/>
    </location>
    <ligand>
        <name>heme</name>
        <dbReference type="ChEBI" id="CHEBI:30413"/>
    </ligand>
    <ligandPart>
        <name>Fe</name>
        <dbReference type="ChEBI" id="CHEBI:18248"/>
    </ligandPart>
</feature>
<keyword evidence="11" id="KW-1133">Transmembrane helix</keyword>
<name>A0A2H3ECH1_ARMGA</name>
<dbReference type="Gene3D" id="1.10.630.10">
    <property type="entry name" value="Cytochrome P450"/>
    <property type="match status" value="1"/>
</dbReference>
<evidence type="ECO:0000256" key="3">
    <source>
        <dbReference type="ARBA" id="ARBA00010617"/>
    </source>
</evidence>
<dbReference type="PROSITE" id="PS00086">
    <property type="entry name" value="CYTOCHROME_P450"/>
    <property type="match status" value="1"/>
</dbReference>
<evidence type="ECO:0000313" key="12">
    <source>
        <dbReference type="EMBL" id="PBL03981.1"/>
    </source>
</evidence>
<dbReference type="OrthoDB" id="1055148at2759"/>
<dbReference type="PANTHER" id="PTHR46300">
    <property type="entry name" value="P450, PUTATIVE (EUROFUNG)-RELATED-RELATED"/>
    <property type="match status" value="1"/>
</dbReference>
<evidence type="ECO:0000256" key="5">
    <source>
        <dbReference type="ARBA" id="ARBA00022723"/>
    </source>
</evidence>
<dbReference type="InterPro" id="IPR050364">
    <property type="entry name" value="Cytochrome_P450_fung"/>
</dbReference>
<dbReference type="PRINTS" id="PR00463">
    <property type="entry name" value="EP450I"/>
</dbReference>
<dbReference type="Proteomes" id="UP000217790">
    <property type="component" value="Unassembled WGS sequence"/>
</dbReference>
<keyword evidence="6 10" id="KW-0560">Oxidoreductase</keyword>
<keyword evidence="11" id="KW-0812">Transmembrane</keyword>
<keyword evidence="8 10" id="KW-0503">Monooxygenase</keyword>
<keyword evidence="11" id="KW-0472">Membrane</keyword>
<comment type="pathway">
    <text evidence="2">Secondary metabolite biosynthesis.</text>
</comment>
<sequence>MTIEAFSYNPHYVAIAVVAIVLSALLLSPKHERTPPGPRGWPLIGNIFDLPTKESWKVYLDWSRKYNSDVLSLRVPGAKLFILNSAESIQGLLIKRSNIYSDRPRSTMLNDLVRTTWMMVFMNYDNRWKEHRRIFRREFETNSAAANRAHELHAARRLLQRLLTSPNHVKELRLATGDAILSVTYGITPKTSQDPFIRTPEEVMVIFADVGRGGYLVDIFPFLRFIPKWFPGAAFQRTAEKGRPLARDLVMAPYEHVKTQMENGTAVPSVASRFLSAVQDGEDISDQEKETMRNVLGIAYLGGADTTVAILSAFTLAMALYPEVQRKAQKALDDALQGQRLPDFNDFGGRIPYVDAVVNEVLRWNTATPFAVYHVASEDDVYNGYNIPKGSIMIPNLWALLHEESVYGPDTDKFIPERFLTAKGELNPDVLDMDVAFGFGRRACPGRVMGRDTVWIMVASLLAAYEITNPIDGAGNLLTRDTKLEFTNSMVSFAPEFKVTFKLRISESMINGSVEEN</sequence>
<dbReference type="PANTHER" id="PTHR46300:SF7">
    <property type="entry name" value="P450, PUTATIVE (EUROFUNG)-RELATED"/>
    <property type="match status" value="1"/>
</dbReference>
<keyword evidence="4 9" id="KW-0349">Heme</keyword>
<dbReference type="InterPro" id="IPR036396">
    <property type="entry name" value="Cyt_P450_sf"/>
</dbReference>
<protein>
    <submittedName>
        <fullName evidence="12">Cytochrome P450</fullName>
    </submittedName>
</protein>
<dbReference type="CDD" id="cd11065">
    <property type="entry name" value="CYP64-like"/>
    <property type="match status" value="1"/>
</dbReference>
<evidence type="ECO:0000256" key="4">
    <source>
        <dbReference type="ARBA" id="ARBA00022617"/>
    </source>
</evidence>
<dbReference type="Pfam" id="PF00067">
    <property type="entry name" value="p450"/>
    <property type="match status" value="1"/>
</dbReference>
<dbReference type="GO" id="GO:0005506">
    <property type="term" value="F:iron ion binding"/>
    <property type="evidence" value="ECO:0007669"/>
    <property type="project" value="InterPro"/>
</dbReference>
<dbReference type="EMBL" id="KZ293644">
    <property type="protein sequence ID" value="PBL03981.1"/>
    <property type="molecule type" value="Genomic_DNA"/>
</dbReference>
<evidence type="ECO:0000256" key="6">
    <source>
        <dbReference type="ARBA" id="ARBA00023002"/>
    </source>
</evidence>
<evidence type="ECO:0000256" key="8">
    <source>
        <dbReference type="ARBA" id="ARBA00023033"/>
    </source>
</evidence>
<evidence type="ECO:0000256" key="11">
    <source>
        <dbReference type="SAM" id="Phobius"/>
    </source>
</evidence>
<feature type="transmembrane region" description="Helical" evidence="11">
    <location>
        <begin position="12"/>
        <end position="29"/>
    </location>
</feature>
<evidence type="ECO:0000256" key="7">
    <source>
        <dbReference type="ARBA" id="ARBA00023004"/>
    </source>
</evidence>
<proteinExistence type="inferred from homology"/>
<dbReference type="InterPro" id="IPR017972">
    <property type="entry name" value="Cyt_P450_CS"/>
</dbReference>
<keyword evidence="13" id="KW-1185">Reference proteome</keyword>
<dbReference type="GO" id="GO:0004497">
    <property type="term" value="F:monooxygenase activity"/>
    <property type="evidence" value="ECO:0007669"/>
    <property type="project" value="UniProtKB-KW"/>
</dbReference>
<evidence type="ECO:0000256" key="10">
    <source>
        <dbReference type="RuleBase" id="RU000461"/>
    </source>
</evidence>
<evidence type="ECO:0000256" key="2">
    <source>
        <dbReference type="ARBA" id="ARBA00005179"/>
    </source>
</evidence>
<organism evidence="12 13">
    <name type="scientific">Armillaria gallica</name>
    <name type="common">Bulbous honey fungus</name>
    <name type="synonym">Armillaria bulbosa</name>
    <dbReference type="NCBI Taxonomy" id="47427"/>
    <lineage>
        <taxon>Eukaryota</taxon>
        <taxon>Fungi</taxon>
        <taxon>Dikarya</taxon>
        <taxon>Basidiomycota</taxon>
        <taxon>Agaricomycotina</taxon>
        <taxon>Agaricomycetes</taxon>
        <taxon>Agaricomycetidae</taxon>
        <taxon>Agaricales</taxon>
        <taxon>Marasmiineae</taxon>
        <taxon>Physalacriaceae</taxon>
        <taxon>Armillaria</taxon>
    </lineage>
</organism>
<dbReference type="GO" id="GO:0020037">
    <property type="term" value="F:heme binding"/>
    <property type="evidence" value="ECO:0007669"/>
    <property type="project" value="InterPro"/>
</dbReference>
<dbReference type="AlphaFoldDB" id="A0A2H3ECH1"/>
<accession>A0A2H3ECH1</accession>
<evidence type="ECO:0000256" key="9">
    <source>
        <dbReference type="PIRSR" id="PIRSR602401-1"/>
    </source>
</evidence>